<keyword evidence="4 6" id="KW-1133">Transmembrane helix</keyword>
<feature type="transmembrane region" description="Helical" evidence="6">
    <location>
        <begin position="88"/>
        <end position="109"/>
    </location>
</feature>
<dbReference type="Proteomes" id="UP000283895">
    <property type="component" value="Unassembled WGS sequence"/>
</dbReference>
<sequence length="194" mass="21409">MGVTITRNKADDLTDFPIEKARLRTMTWLVAISACLIASYGWQLQEHVSMAGPLVTQFFIGLTIQTMFTALSTLLVDVHQDCPSTAQAACNLFRCEIAAGYLAALDALLRAIGAGWTFVLFAATVFLAVLMLWVLQWRGMIWRQKWAARHGPDNGTLMVADTRQESLEAGELTDTEIQDISVVRGDQAQTEKTA</sequence>
<feature type="transmembrane region" description="Helical" evidence="6">
    <location>
        <begin position="115"/>
        <end position="135"/>
    </location>
</feature>
<evidence type="ECO:0000256" key="6">
    <source>
        <dbReference type="SAM" id="Phobius"/>
    </source>
</evidence>
<keyword evidence="8" id="KW-1185">Reference proteome</keyword>
<evidence type="ECO:0000256" key="3">
    <source>
        <dbReference type="ARBA" id="ARBA00022692"/>
    </source>
</evidence>
<comment type="subcellular location">
    <subcellularLocation>
        <location evidence="1">Membrane</location>
        <topology evidence="1">Multi-pass membrane protein</topology>
    </subcellularLocation>
</comment>
<evidence type="ECO:0000256" key="1">
    <source>
        <dbReference type="ARBA" id="ARBA00004141"/>
    </source>
</evidence>
<keyword evidence="3 6" id="KW-0812">Transmembrane</keyword>
<dbReference type="SUPFAM" id="SSF103473">
    <property type="entry name" value="MFS general substrate transporter"/>
    <property type="match status" value="1"/>
</dbReference>
<proteinExistence type="predicted"/>
<dbReference type="EMBL" id="LKEA01000021">
    <property type="protein sequence ID" value="ROW00292.1"/>
    <property type="molecule type" value="Genomic_DNA"/>
</dbReference>
<keyword evidence="2" id="KW-0813">Transport</keyword>
<evidence type="ECO:0000313" key="8">
    <source>
        <dbReference type="Proteomes" id="UP000283895"/>
    </source>
</evidence>
<evidence type="ECO:0000256" key="5">
    <source>
        <dbReference type="ARBA" id="ARBA00023136"/>
    </source>
</evidence>
<dbReference type="STRING" id="356882.A0A423WAB4"/>
<gene>
    <name evidence="7" type="ORF">VMCG_07253</name>
</gene>
<reference evidence="7 8" key="1">
    <citation type="submission" date="2015-09" db="EMBL/GenBank/DDBJ databases">
        <title>Host preference determinants of Valsa canker pathogens revealed by comparative genomics.</title>
        <authorList>
            <person name="Yin Z."/>
            <person name="Huang L."/>
        </authorList>
    </citation>
    <scope>NUCLEOTIDE SEQUENCE [LARGE SCALE GENOMIC DNA]</scope>
    <source>
        <strain evidence="7 8">03-1</strain>
    </source>
</reference>
<comment type="caution">
    <text evidence="7">The sequence shown here is derived from an EMBL/GenBank/DDBJ whole genome shotgun (WGS) entry which is preliminary data.</text>
</comment>
<accession>A0A423WAB4</accession>
<dbReference type="PANTHER" id="PTHR23502:SF51">
    <property type="entry name" value="QUINIDINE RESISTANCE PROTEIN 1-RELATED"/>
    <property type="match status" value="1"/>
</dbReference>
<evidence type="ECO:0000256" key="4">
    <source>
        <dbReference type="ARBA" id="ARBA00022989"/>
    </source>
</evidence>
<dbReference type="InterPro" id="IPR036259">
    <property type="entry name" value="MFS_trans_sf"/>
</dbReference>
<name>A0A423WAB4_9PEZI</name>
<feature type="transmembrane region" description="Helical" evidence="6">
    <location>
        <begin position="21"/>
        <end position="42"/>
    </location>
</feature>
<protein>
    <submittedName>
        <fullName evidence="7">Uncharacterized protein</fullName>
    </submittedName>
</protein>
<dbReference type="GO" id="GO:0005886">
    <property type="term" value="C:plasma membrane"/>
    <property type="evidence" value="ECO:0007669"/>
    <property type="project" value="TreeGrafter"/>
</dbReference>
<dbReference type="PROSITE" id="PS51257">
    <property type="entry name" value="PROKAR_LIPOPROTEIN"/>
    <property type="match status" value="1"/>
</dbReference>
<dbReference type="AlphaFoldDB" id="A0A423WAB4"/>
<dbReference type="OrthoDB" id="440553at2759"/>
<organism evidence="7 8">
    <name type="scientific">Cytospora schulzeri</name>
    <dbReference type="NCBI Taxonomy" id="448051"/>
    <lineage>
        <taxon>Eukaryota</taxon>
        <taxon>Fungi</taxon>
        <taxon>Dikarya</taxon>
        <taxon>Ascomycota</taxon>
        <taxon>Pezizomycotina</taxon>
        <taxon>Sordariomycetes</taxon>
        <taxon>Sordariomycetidae</taxon>
        <taxon>Diaporthales</taxon>
        <taxon>Cytosporaceae</taxon>
        <taxon>Cytospora</taxon>
    </lineage>
</organism>
<evidence type="ECO:0000256" key="2">
    <source>
        <dbReference type="ARBA" id="ARBA00022448"/>
    </source>
</evidence>
<dbReference type="PANTHER" id="PTHR23502">
    <property type="entry name" value="MAJOR FACILITATOR SUPERFAMILY"/>
    <property type="match status" value="1"/>
</dbReference>
<evidence type="ECO:0000313" key="7">
    <source>
        <dbReference type="EMBL" id="ROW00292.1"/>
    </source>
</evidence>
<feature type="transmembrane region" description="Helical" evidence="6">
    <location>
        <begin position="54"/>
        <end position="76"/>
    </location>
</feature>
<dbReference type="GO" id="GO:0022857">
    <property type="term" value="F:transmembrane transporter activity"/>
    <property type="evidence" value="ECO:0007669"/>
    <property type="project" value="TreeGrafter"/>
</dbReference>
<keyword evidence="5 6" id="KW-0472">Membrane</keyword>